<dbReference type="Proteomes" id="UP000176968">
    <property type="component" value="Unassembled WGS sequence"/>
</dbReference>
<gene>
    <name evidence="1" type="ORF">A3E04_01970</name>
</gene>
<dbReference type="AlphaFoldDB" id="A0A1F6GMA9"/>
<sequence>MLMIKAWTTEDFLDKEKFQALQETAREFLLTDDEQEAHLLYKDLNQKWQTISGFEDKNRVNDYEQLLLTLKLIALPRLEDEEVIECTRKEIGFALEFDQEELNIKNKIRRKLANMPLVSRDGYKERLIKALEENEQVFIESNIEVSGAKTRGTIANWLKDYRLFNLDGKIDEKLAKAEYLFRSRNVLMLDNKERAKLKTLLDLYDDWHISSYTLAGYEDPLLFEDDGKLYGVYQGEIFSLDEGTPTRESDGNLGLAGKKAVTDLKNIKVEPVLSREETVTVEDKEKIESKLNGAYHNFISGDLWRGILSAKDKLRGENGEVKIWRNHFYQAVNGGKKDEAVAVLLLAAEDGKLNEFFGSDQRFINFWGAYLVKNNLGKELFDNDPANAKDMARFLQYILEKRLGINSQEAAMIGVMVANAARGAGETEYKILAYGDLESGEFRWNT</sequence>
<comment type="caution">
    <text evidence="1">The sequence shown here is derived from an EMBL/GenBank/DDBJ whole genome shotgun (WGS) entry which is preliminary data.</text>
</comment>
<proteinExistence type="predicted"/>
<organism evidence="1 2">
    <name type="scientific">Candidatus Kuenenbacteria bacterium RIFCSPHIGHO2_12_FULL_42_14</name>
    <dbReference type="NCBI Taxonomy" id="1798563"/>
    <lineage>
        <taxon>Bacteria</taxon>
        <taxon>Candidatus Kueneniibacteriota</taxon>
    </lineage>
</organism>
<evidence type="ECO:0000313" key="2">
    <source>
        <dbReference type="Proteomes" id="UP000176968"/>
    </source>
</evidence>
<reference evidence="1 2" key="1">
    <citation type="journal article" date="2016" name="Nat. Commun.">
        <title>Thousands of microbial genomes shed light on interconnected biogeochemical processes in an aquifer system.</title>
        <authorList>
            <person name="Anantharaman K."/>
            <person name="Brown C.T."/>
            <person name="Hug L.A."/>
            <person name="Sharon I."/>
            <person name="Castelle C.J."/>
            <person name="Probst A.J."/>
            <person name="Thomas B.C."/>
            <person name="Singh A."/>
            <person name="Wilkins M.J."/>
            <person name="Karaoz U."/>
            <person name="Brodie E.L."/>
            <person name="Williams K.H."/>
            <person name="Hubbard S.S."/>
            <person name="Banfield J.F."/>
        </authorList>
    </citation>
    <scope>NUCLEOTIDE SEQUENCE [LARGE SCALE GENOMIC DNA]</scope>
</reference>
<accession>A0A1F6GMA9</accession>
<protein>
    <submittedName>
        <fullName evidence="1">Uncharacterized protein</fullName>
    </submittedName>
</protein>
<evidence type="ECO:0000313" key="1">
    <source>
        <dbReference type="EMBL" id="OGG99261.1"/>
    </source>
</evidence>
<name>A0A1F6GMA9_9BACT</name>
<dbReference type="EMBL" id="MFMY01000023">
    <property type="protein sequence ID" value="OGG99261.1"/>
    <property type="molecule type" value="Genomic_DNA"/>
</dbReference>